<keyword evidence="5" id="KW-1277">Toxin-antitoxin system</keyword>
<evidence type="ECO:0000256" key="4">
    <source>
        <dbReference type="ARBA" id="ARBA00022519"/>
    </source>
</evidence>
<dbReference type="PRINTS" id="PR00281">
    <property type="entry name" value="HOKGEFTOXIC"/>
</dbReference>
<dbReference type="Pfam" id="PF01848">
    <property type="entry name" value="HOK_GEF"/>
    <property type="match status" value="1"/>
</dbReference>
<evidence type="ECO:0000256" key="9">
    <source>
        <dbReference type="SAM" id="Phobius"/>
    </source>
</evidence>
<keyword evidence="7 9" id="KW-1133">Transmembrane helix</keyword>
<evidence type="ECO:0000256" key="8">
    <source>
        <dbReference type="ARBA" id="ARBA00023136"/>
    </source>
</evidence>
<dbReference type="Proteomes" id="UP000219271">
    <property type="component" value="Unassembled WGS sequence"/>
</dbReference>
<comment type="subcellular location">
    <subcellularLocation>
        <location evidence="1">Cell inner membrane</location>
        <topology evidence="1">Single-pass membrane protein</topology>
    </subcellularLocation>
</comment>
<dbReference type="InterPro" id="IPR000021">
    <property type="entry name" value="Hok/gef_toxin"/>
</dbReference>
<keyword evidence="6 9" id="KW-0812">Transmembrane</keyword>
<keyword evidence="8 9" id="KW-0472">Membrane</keyword>
<organism evidence="10 11">
    <name type="scientific">Candidatus Pantoea floridensis</name>
    <dbReference type="NCBI Taxonomy" id="1938870"/>
    <lineage>
        <taxon>Bacteria</taxon>
        <taxon>Pseudomonadati</taxon>
        <taxon>Pseudomonadota</taxon>
        <taxon>Gammaproteobacteria</taxon>
        <taxon>Enterobacterales</taxon>
        <taxon>Erwiniaceae</taxon>
        <taxon>Pantoea</taxon>
    </lineage>
</organism>
<evidence type="ECO:0000313" key="10">
    <source>
        <dbReference type="EMBL" id="SOD39676.1"/>
    </source>
</evidence>
<keyword evidence="4" id="KW-0997">Cell inner membrane</keyword>
<dbReference type="AlphaFoldDB" id="A0A286BZU0"/>
<dbReference type="OrthoDB" id="5880683at2"/>
<evidence type="ECO:0000256" key="7">
    <source>
        <dbReference type="ARBA" id="ARBA00022989"/>
    </source>
</evidence>
<comment type="similarity">
    <text evidence="2">Belongs to the Hok/Gef family.</text>
</comment>
<evidence type="ECO:0000313" key="11">
    <source>
        <dbReference type="Proteomes" id="UP000219271"/>
    </source>
</evidence>
<keyword evidence="11" id="KW-1185">Reference proteome</keyword>
<name>A0A286BZU0_9GAMM</name>
<dbReference type="EMBL" id="OCMY01000001">
    <property type="protein sequence ID" value="SOD39676.1"/>
    <property type="molecule type" value="Genomic_DNA"/>
</dbReference>
<dbReference type="GO" id="GO:0005886">
    <property type="term" value="C:plasma membrane"/>
    <property type="evidence" value="ECO:0007669"/>
    <property type="project" value="UniProtKB-SubCell"/>
</dbReference>
<evidence type="ECO:0000256" key="3">
    <source>
        <dbReference type="ARBA" id="ARBA00022475"/>
    </source>
</evidence>
<keyword evidence="3" id="KW-1003">Cell membrane</keyword>
<accession>A0A286BZU0</accession>
<dbReference type="RefSeq" id="WP_097097455.1">
    <property type="nucleotide sequence ID" value="NZ_OCMY01000001.1"/>
</dbReference>
<proteinExistence type="inferred from homology"/>
<feature type="transmembrane region" description="Helical" evidence="9">
    <location>
        <begin position="57"/>
        <end position="74"/>
    </location>
</feature>
<evidence type="ECO:0000256" key="1">
    <source>
        <dbReference type="ARBA" id="ARBA00004377"/>
    </source>
</evidence>
<evidence type="ECO:0000256" key="5">
    <source>
        <dbReference type="ARBA" id="ARBA00022649"/>
    </source>
</evidence>
<gene>
    <name evidence="10" type="ORF">SAMN06273570_4130</name>
</gene>
<evidence type="ECO:0000256" key="2">
    <source>
        <dbReference type="ARBA" id="ARBA00008629"/>
    </source>
</evidence>
<protein>
    <submittedName>
        <fullName evidence="10">Hok/gef family protein</fullName>
    </submittedName>
</protein>
<sequence length="101" mass="11483">MALCFRMFAGSMSERQAKESPSESFNSTGAILVRENSRLAPYTPKGNVRRLRMLNKPTVLTVIICLTVLAFVLLERDRLCDFRIKTKILEVDAGLSYELNR</sequence>
<reference evidence="11" key="1">
    <citation type="submission" date="2017-09" db="EMBL/GenBank/DDBJ databases">
        <authorList>
            <person name="Varghese N."/>
            <person name="Submissions S."/>
        </authorList>
    </citation>
    <scope>NUCLEOTIDE SEQUENCE [LARGE SCALE GENOMIC DNA]</scope>
    <source>
        <strain evidence="11">JKS000234</strain>
    </source>
</reference>
<evidence type="ECO:0000256" key="6">
    <source>
        <dbReference type="ARBA" id="ARBA00022692"/>
    </source>
</evidence>